<dbReference type="CDD" id="cd12105">
    <property type="entry name" value="HmuY"/>
    <property type="match status" value="1"/>
</dbReference>
<dbReference type="EMBL" id="OENF01000012">
    <property type="protein sequence ID" value="SOS74338.1"/>
    <property type="molecule type" value="Genomic_DNA"/>
</dbReference>
<dbReference type="InterPro" id="IPR025921">
    <property type="entry name" value="HmuY"/>
</dbReference>
<dbReference type="AlphaFoldDB" id="A0A2H1YFT0"/>
<organism evidence="1 2">
    <name type="scientific">Tenacibaculum piscium</name>
    <dbReference type="NCBI Taxonomy" id="1458515"/>
    <lineage>
        <taxon>Bacteria</taxon>
        <taxon>Pseudomonadati</taxon>
        <taxon>Bacteroidota</taxon>
        <taxon>Flavobacteriia</taxon>
        <taxon>Flavobacteriales</taxon>
        <taxon>Flavobacteriaceae</taxon>
        <taxon>Tenacibaculum</taxon>
    </lineage>
</organism>
<dbReference type="RefSeq" id="WP_101916837.1">
    <property type="nucleotide sequence ID" value="NZ_OENF01000012.1"/>
</dbReference>
<dbReference type="Pfam" id="PF14064">
    <property type="entry name" value="HmuY"/>
    <property type="match status" value="1"/>
</dbReference>
<accession>A0A2H1YFT0</accession>
<reference evidence="2" key="1">
    <citation type="submission" date="2017-11" db="EMBL/GenBank/DDBJ databases">
        <authorList>
            <person name="Duchaud E."/>
        </authorList>
    </citation>
    <scope>NUCLEOTIDE SEQUENCE [LARGE SCALE GENOMIC DNA]</scope>
    <source>
        <strain evidence="2">Tenacibaculum sp. TNO020</strain>
    </source>
</reference>
<proteinExistence type="predicted"/>
<evidence type="ECO:0000313" key="1">
    <source>
        <dbReference type="EMBL" id="SOS74338.1"/>
    </source>
</evidence>
<evidence type="ECO:0008006" key="3">
    <source>
        <dbReference type="Google" id="ProtNLM"/>
    </source>
</evidence>
<evidence type="ECO:0000313" key="2">
    <source>
        <dbReference type="Proteomes" id="UP000234211"/>
    </source>
</evidence>
<dbReference type="Proteomes" id="UP000234211">
    <property type="component" value="Unassembled WGS sequence"/>
</dbReference>
<protein>
    <recommendedName>
        <fullName evidence="3">HmuY protein</fullName>
    </recommendedName>
</protein>
<keyword evidence="2" id="KW-1185">Reference proteome</keyword>
<sequence>MNYLQSRKSKIIKLEKIIKFKKIIKSILAVVMISFLTVSCSDNTTDEVLKEVTAKKIINLHAKQSIDYTIEPSIASGEFVKFSFKKGKVVTDDTWDIAFRATTILVNGGESTGIKEEPKRTGNASISLAIGTFSSIVKAPDASRFKQDEKGILALPKSLWYTYNFSDHSINPVAGKVIVVKTIDGNYAKMEILSYYKDMDTSNSADPENSGAQYYTFNYTYNPNTGDKNLQ</sequence>
<dbReference type="OrthoDB" id="5510929at2"/>
<gene>
    <name evidence="1" type="ORF">TNO020_20014</name>
</gene>
<name>A0A2H1YFT0_9FLAO</name>